<protein>
    <submittedName>
        <fullName evidence="1">Uncharacterized protein</fullName>
    </submittedName>
</protein>
<gene>
    <name evidence="1" type="ORF">AA15669_1928</name>
</gene>
<comment type="caution">
    <text evidence="1">The sequence shown here is derived from an EMBL/GenBank/DDBJ whole genome shotgun (WGS) entry which is preliminary data.</text>
</comment>
<proteinExistence type="predicted"/>
<dbReference type="EMBL" id="BAQD01000144">
    <property type="protein sequence ID" value="GBQ08838.1"/>
    <property type="molecule type" value="Genomic_DNA"/>
</dbReference>
<keyword evidence="2" id="KW-1185">Reference proteome</keyword>
<evidence type="ECO:0000313" key="2">
    <source>
        <dbReference type="Proteomes" id="UP001062901"/>
    </source>
</evidence>
<accession>A0ABQ0P1J0</accession>
<sequence length="131" mass="14586">MQYRYSQPGLLDAHYPDTPQPMSQAFRGDTMEFPDGDGAYVTFVQNNQRITVLTALDAAGVSIKKDPTSEREVSNAICLKGTISSQLGKTFFQANKITPPDSLPDSPHEPYRFRVPLDFYPTSSGFIPPHF</sequence>
<name>A0ABQ0P1J0_9PROT</name>
<reference evidence="1" key="1">
    <citation type="submission" date="2013-04" db="EMBL/GenBank/DDBJ databases">
        <title>The genome sequencing project of 58 acetic acid bacteria.</title>
        <authorList>
            <person name="Okamoto-Kainuma A."/>
            <person name="Ishikawa M."/>
            <person name="Umino S."/>
            <person name="Koizumi Y."/>
            <person name="Shiwa Y."/>
            <person name="Yoshikawa H."/>
            <person name="Matsutani M."/>
            <person name="Matsushita K."/>
        </authorList>
    </citation>
    <scope>NUCLEOTIDE SEQUENCE</scope>
    <source>
        <strain evidence="1">DSM 15669</strain>
    </source>
</reference>
<dbReference type="Proteomes" id="UP001062901">
    <property type="component" value="Unassembled WGS sequence"/>
</dbReference>
<organism evidence="1 2">
    <name type="scientific">Saccharibacter floricola DSM 15669</name>
    <dbReference type="NCBI Taxonomy" id="1123227"/>
    <lineage>
        <taxon>Bacteria</taxon>
        <taxon>Pseudomonadati</taxon>
        <taxon>Pseudomonadota</taxon>
        <taxon>Alphaproteobacteria</taxon>
        <taxon>Acetobacterales</taxon>
        <taxon>Acetobacteraceae</taxon>
        <taxon>Saccharibacter</taxon>
    </lineage>
</organism>
<evidence type="ECO:0000313" key="1">
    <source>
        <dbReference type="EMBL" id="GBQ08838.1"/>
    </source>
</evidence>